<keyword evidence="3" id="KW-0862">Zinc</keyword>
<dbReference type="AlphaFoldDB" id="A0A2D3VGZ2"/>
<feature type="domain" description="CENP-V/GFA" evidence="5">
    <location>
        <begin position="1"/>
        <end position="122"/>
    </location>
</feature>
<dbReference type="GO" id="GO:0046872">
    <property type="term" value="F:metal ion binding"/>
    <property type="evidence" value="ECO:0007669"/>
    <property type="project" value="UniProtKB-KW"/>
</dbReference>
<dbReference type="PANTHER" id="PTHR33337">
    <property type="entry name" value="GFA DOMAIN-CONTAINING PROTEIN"/>
    <property type="match status" value="1"/>
</dbReference>
<gene>
    <name evidence="6" type="ORF">RCC_08083</name>
</gene>
<organism evidence="6 7">
    <name type="scientific">Ramularia collo-cygni</name>
    <dbReference type="NCBI Taxonomy" id="112498"/>
    <lineage>
        <taxon>Eukaryota</taxon>
        <taxon>Fungi</taxon>
        <taxon>Dikarya</taxon>
        <taxon>Ascomycota</taxon>
        <taxon>Pezizomycotina</taxon>
        <taxon>Dothideomycetes</taxon>
        <taxon>Dothideomycetidae</taxon>
        <taxon>Mycosphaerellales</taxon>
        <taxon>Mycosphaerellaceae</taxon>
        <taxon>Ramularia</taxon>
    </lineage>
</organism>
<evidence type="ECO:0000313" key="6">
    <source>
        <dbReference type="EMBL" id="CZT22214.1"/>
    </source>
</evidence>
<sequence length="135" mass="14310">MEGGCFCDAVRVKSTGEIQAKALCHCGDCRKITGSTYSTNFIVPGDGFSVTKGKPKTITKKADSGKSITSYFCGDCGSTLWRDGETFGDAKIVKAGILDDAKVLGEAKPVLELYAADRIPWVSAIEGAEQKTSMT</sequence>
<protein>
    <submittedName>
        <fullName evidence="6">Related to DUF636 domain protein</fullName>
    </submittedName>
</protein>
<dbReference type="EMBL" id="FJUY01000013">
    <property type="protein sequence ID" value="CZT22214.1"/>
    <property type="molecule type" value="Genomic_DNA"/>
</dbReference>
<dbReference type="OrthoDB" id="406544at2759"/>
<dbReference type="STRING" id="112498.A0A2D3VGZ2"/>
<dbReference type="RefSeq" id="XP_023629103.1">
    <property type="nucleotide sequence ID" value="XM_023773335.1"/>
</dbReference>
<evidence type="ECO:0000313" key="7">
    <source>
        <dbReference type="Proteomes" id="UP000225277"/>
    </source>
</evidence>
<comment type="similarity">
    <text evidence="1">Belongs to the Gfa family.</text>
</comment>
<dbReference type="PROSITE" id="PS51891">
    <property type="entry name" value="CENP_V_GFA"/>
    <property type="match status" value="1"/>
</dbReference>
<dbReference type="InterPro" id="IPR011057">
    <property type="entry name" value="Mss4-like_sf"/>
</dbReference>
<evidence type="ECO:0000256" key="4">
    <source>
        <dbReference type="ARBA" id="ARBA00023239"/>
    </source>
</evidence>
<dbReference type="Gene3D" id="3.90.1590.10">
    <property type="entry name" value="glutathione-dependent formaldehyde- activating enzyme (gfa)"/>
    <property type="match status" value="1"/>
</dbReference>
<evidence type="ECO:0000259" key="5">
    <source>
        <dbReference type="PROSITE" id="PS51891"/>
    </source>
</evidence>
<dbReference type="SUPFAM" id="SSF51316">
    <property type="entry name" value="Mss4-like"/>
    <property type="match status" value="1"/>
</dbReference>
<dbReference type="InterPro" id="IPR006913">
    <property type="entry name" value="CENP-V/GFA"/>
</dbReference>
<proteinExistence type="inferred from homology"/>
<accession>A0A2D3VGZ2</accession>
<keyword evidence="4" id="KW-0456">Lyase</keyword>
<dbReference type="PANTHER" id="PTHR33337:SF30">
    <property type="entry name" value="DUF636 DOMAIN PROTEIN (AFU_ORTHOLOGUE AFUA_1G03180)"/>
    <property type="match status" value="1"/>
</dbReference>
<reference evidence="6 7" key="1">
    <citation type="submission" date="2016-03" db="EMBL/GenBank/DDBJ databases">
        <authorList>
            <person name="Ploux O."/>
        </authorList>
    </citation>
    <scope>NUCLEOTIDE SEQUENCE [LARGE SCALE GENOMIC DNA]</scope>
    <source>
        <strain evidence="6 7">URUG2</strain>
    </source>
</reference>
<evidence type="ECO:0000256" key="1">
    <source>
        <dbReference type="ARBA" id="ARBA00005495"/>
    </source>
</evidence>
<dbReference type="Proteomes" id="UP000225277">
    <property type="component" value="Unassembled WGS sequence"/>
</dbReference>
<evidence type="ECO:0000256" key="3">
    <source>
        <dbReference type="ARBA" id="ARBA00022833"/>
    </source>
</evidence>
<keyword evidence="2" id="KW-0479">Metal-binding</keyword>
<dbReference type="GO" id="GO:0016846">
    <property type="term" value="F:carbon-sulfur lyase activity"/>
    <property type="evidence" value="ECO:0007669"/>
    <property type="project" value="InterPro"/>
</dbReference>
<evidence type="ECO:0000256" key="2">
    <source>
        <dbReference type="ARBA" id="ARBA00022723"/>
    </source>
</evidence>
<dbReference type="GeneID" id="35603184"/>
<keyword evidence="7" id="KW-1185">Reference proteome</keyword>
<dbReference type="Pfam" id="PF04828">
    <property type="entry name" value="GFA"/>
    <property type="match status" value="1"/>
</dbReference>
<name>A0A2D3VGZ2_9PEZI</name>